<dbReference type="InterPro" id="IPR000709">
    <property type="entry name" value="Leu_Ile_Val-bd"/>
</dbReference>
<dbReference type="Pfam" id="PF13458">
    <property type="entry name" value="Peripla_BP_6"/>
    <property type="match status" value="1"/>
</dbReference>
<protein>
    <submittedName>
        <fullName evidence="8">Branched-chain amino acid ABC transporter substrate-binding protein</fullName>
    </submittedName>
</protein>
<organism evidence="8 10">
    <name type="scientific">Paraburkholderia madseniana</name>
    <dbReference type="NCBI Taxonomy" id="2599607"/>
    <lineage>
        <taxon>Bacteria</taxon>
        <taxon>Pseudomonadati</taxon>
        <taxon>Pseudomonadota</taxon>
        <taxon>Betaproteobacteria</taxon>
        <taxon>Burkholderiales</taxon>
        <taxon>Burkholderiaceae</taxon>
        <taxon>Paraburkholderia</taxon>
    </lineage>
</organism>
<dbReference type="Proteomes" id="UP001209412">
    <property type="component" value="Unassembled WGS sequence"/>
</dbReference>
<keyword evidence="3 5" id="KW-0732">Signal</keyword>
<dbReference type="PRINTS" id="PR00337">
    <property type="entry name" value="LEUILEVALBP"/>
</dbReference>
<dbReference type="CDD" id="cd06342">
    <property type="entry name" value="PBP1_ABC_LIVBP-like"/>
    <property type="match status" value="1"/>
</dbReference>
<dbReference type="EMBL" id="JAMXWF010000033">
    <property type="protein sequence ID" value="MDQ6411588.1"/>
    <property type="molecule type" value="Genomic_DNA"/>
</dbReference>
<dbReference type="EMBL" id="JAPKHW010000033">
    <property type="protein sequence ID" value="MCX4149770.1"/>
    <property type="molecule type" value="Genomic_DNA"/>
</dbReference>
<evidence type="ECO:0000256" key="1">
    <source>
        <dbReference type="ARBA" id="ARBA00010062"/>
    </source>
</evidence>
<evidence type="ECO:0000256" key="4">
    <source>
        <dbReference type="ARBA" id="ARBA00022970"/>
    </source>
</evidence>
<feature type="domain" description="Leucine-binding protein" evidence="6">
    <location>
        <begin position="25"/>
        <end position="366"/>
    </location>
</feature>
<dbReference type="Gene3D" id="3.40.50.2300">
    <property type="match status" value="2"/>
</dbReference>
<keyword evidence="2" id="KW-0813">Transport</keyword>
<dbReference type="GO" id="GO:0006865">
    <property type="term" value="P:amino acid transport"/>
    <property type="evidence" value="ECO:0007669"/>
    <property type="project" value="UniProtKB-KW"/>
</dbReference>
<comment type="similarity">
    <text evidence="1">Belongs to the leucine-binding protein family.</text>
</comment>
<accession>A0AAP5BHC0</accession>
<reference evidence="8" key="1">
    <citation type="submission" date="2022-06" db="EMBL/GenBank/DDBJ databases">
        <title>PHB producers.</title>
        <authorList>
            <person name="Besaury L."/>
        </authorList>
    </citation>
    <scope>NUCLEOTIDE SEQUENCE</scope>
    <source>
        <strain evidence="8 9">SEWS6</strain>
    </source>
</reference>
<dbReference type="InterPro" id="IPR028082">
    <property type="entry name" value="Peripla_BP_I"/>
</dbReference>
<evidence type="ECO:0000313" key="7">
    <source>
        <dbReference type="EMBL" id="MCX4149770.1"/>
    </source>
</evidence>
<dbReference type="SUPFAM" id="SSF53822">
    <property type="entry name" value="Periplasmic binding protein-like I"/>
    <property type="match status" value="1"/>
</dbReference>
<dbReference type="AlphaFoldDB" id="A0AAP5BHC0"/>
<feature type="signal peptide" evidence="5">
    <location>
        <begin position="1"/>
        <end position="22"/>
    </location>
</feature>
<gene>
    <name evidence="8" type="ORF">NIE36_31005</name>
    <name evidence="7" type="ORF">OSB80_31070</name>
</gene>
<name>A0AAP5BHC0_9BURK</name>
<evidence type="ECO:0000259" key="6">
    <source>
        <dbReference type="Pfam" id="PF13458"/>
    </source>
</evidence>
<evidence type="ECO:0000256" key="2">
    <source>
        <dbReference type="ARBA" id="ARBA00022448"/>
    </source>
</evidence>
<dbReference type="InterPro" id="IPR028081">
    <property type="entry name" value="Leu-bd"/>
</dbReference>
<dbReference type="PANTHER" id="PTHR47151">
    <property type="entry name" value="LEU/ILE/VAL-BINDING ABC TRANSPORTER SUBUNIT"/>
    <property type="match status" value="1"/>
</dbReference>
<keyword evidence="4" id="KW-0029">Amino-acid transport</keyword>
<evidence type="ECO:0000313" key="8">
    <source>
        <dbReference type="EMBL" id="MDQ6411588.1"/>
    </source>
</evidence>
<comment type="caution">
    <text evidence="8">The sequence shown here is derived from an EMBL/GenBank/DDBJ whole genome shotgun (WGS) entry which is preliminary data.</text>
</comment>
<dbReference type="RefSeq" id="WP_266240500.1">
    <property type="nucleotide sequence ID" value="NZ_JAMXWF010000033.1"/>
</dbReference>
<dbReference type="Proteomes" id="UP001242288">
    <property type="component" value="Unassembled WGS sequence"/>
</dbReference>
<dbReference type="PANTHER" id="PTHR47151:SF2">
    <property type="entry name" value="AMINO ACID BINDING PROTEIN"/>
    <property type="match status" value="1"/>
</dbReference>
<feature type="chain" id="PRO_5042988816" evidence="5">
    <location>
        <begin position="23"/>
        <end position="373"/>
    </location>
</feature>
<evidence type="ECO:0000256" key="3">
    <source>
        <dbReference type="ARBA" id="ARBA00022729"/>
    </source>
</evidence>
<evidence type="ECO:0000313" key="10">
    <source>
        <dbReference type="Proteomes" id="UP001242288"/>
    </source>
</evidence>
<evidence type="ECO:0000256" key="5">
    <source>
        <dbReference type="SAM" id="SignalP"/>
    </source>
</evidence>
<proteinExistence type="inferred from homology"/>
<keyword evidence="9" id="KW-1185">Reference proteome</keyword>
<sequence length="373" mass="39685">MKTQFNSAFALAVFFSAIVAHAEVVKIGVAGPLTGAQALFGKDNERGVRLAIDDLNASNLKINGQLVKFELISEDDQADPKTGMSIAQKLVDSGVKAVIGHYNSGVMIPADQIYNNARIPVITGAASNPAVTAAGLPYVFRLAANDNVMGARMAEFARKELKADKVAVIDDRTAYGAGVADVFVETAKKLGMSITTREFATDKSVDFTAILNKIKATKPDVIFYGGYYAQAATVGRQSRQLALTVPILGGDGICSVELPKLAGGALDGRGYCAQGGLPLEQLEKGPEFAARYTKEFGSKPDIYSPAFYSATILVSDAMKRANSTDPEKFVPLLKKDAFSTLVGAVRFDASGEWANAPVTLYKIADGKLNQIRQ</sequence>
<evidence type="ECO:0000313" key="9">
    <source>
        <dbReference type="Proteomes" id="UP001209412"/>
    </source>
</evidence>